<accession>A0A2U3NRV4</accession>
<feature type="region of interest" description="Disordered" evidence="5">
    <location>
        <begin position="1"/>
        <end position="73"/>
    </location>
</feature>
<comment type="similarity">
    <text evidence="1">Belongs to the class IV-like SAM-binding methyltransferase superfamily. RNA methyltransferase TrmH family.</text>
</comment>
<keyword evidence="3 7" id="KW-0808">Transferase</keyword>
<dbReference type="OrthoDB" id="9785673at2"/>
<organism evidence="7 8">
    <name type="scientific">Mycobacterium rhizamassiliense</name>
    <dbReference type="NCBI Taxonomy" id="1841860"/>
    <lineage>
        <taxon>Bacteria</taxon>
        <taxon>Bacillati</taxon>
        <taxon>Actinomycetota</taxon>
        <taxon>Actinomycetes</taxon>
        <taxon>Mycobacteriales</taxon>
        <taxon>Mycobacteriaceae</taxon>
        <taxon>Mycobacterium</taxon>
    </lineage>
</organism>
<dbReference type="InterPro" id="IPR013123">
    <property type="entry name" value="SpoU_subst-bd"/>
</dbReference>
<evidence type="ECO:0000313" key="7">
    <source>
        <dbReference type="EMBL" id="SPM34246.1"/>
    </source>
</evidence>
<dbReference type="Pfam" id="PF08032">
    <property type="entry name" value="SpoU_sub_bind"/>
    <property type="match status" value="1"/>
</dbReference>
<dbReference type="PANTHER" id="PTHR46429:SF1">
    <property type="entry name" value="23S RRNA (GUANOSINE-2'-O-)-METHYLTRANSFERASE RLMB"/>
    <property type="match status" value="1"/>
</dbReference>
<gene>
    <name evidence="7" type="ORF">MRAB57_2060</name>
</gene>
<dbReference type="InterPro" id="IPR029064">
    <property type="entry name" value="Ribosomal_eL30-like_sf"/>
</dbReference>
<dbReference type="GO" id="GO:0003723">
    <property type="term" value="F:RNA binding"/>
    <property type="evidence" value="ECO:0007669"/>
    <property type="project" value="InterPro"/>
</dbReference>
<name>A0A2U3NRV4_9MYCO</name>
<dbReference type="GO" id="GO:0008173">
    <property type="term" value="F:RNA methyltransferase activity"/>
    <property type="evidence" value="ECO:0007669"/>
    <property type="project" value="InterPro"/>
</dbReference>
<dbReference type="NCBIfam" id="TIGR00186">
    <property type="entry name" value="rRNA_methyl_3"/>
    <property type="match status" value="1"/>
</dbReference>
<evidence type="ECO:0000256" key="1">
    <source>
        <dbReference type="ARBA" id="ARBA00007228"/>
    </source>
</evidence>
<dbReference type="SUPFAM" id="SSF55315">
    <property type="entry name" value="L30e-like"/>
    <property type="match status" value="1"/>
</dbReference>
<dbReference type="EMBL" id="FUFA01000004">
    <property type="protein sequence ID" value="SPM34246.1"/>
    <property type="molecule type" value="Genomic_DNA"/>
</dbReference>
<dbReference type="FunFam" id="3.30.1330.30:FF:000024">
    <property type="entry name" value="Putative tRNA/rRNA methyltransferase"/>
    <property type="match status" value="1"/>
</dbReference>
<proteinExistence type="inferred from homology"/>
<dbReference type="PANTHER" id="PTHR46429">
    <property type="entry name" value="23S RRNA (GUANOSINE-2'-O-)-METHYLTRANSFERASE RLMB"/>
    <property type="match status" value="1"/>
</dbReference>
<dbReference type="SMART" id="SM00967">
    <property type="entry name" value="SpoU_sub_bind"/>
    <property type="match status" value="1"/>
</dbReference>
<dbReference type="CDD" id="cd18103">
    <property type="entry name" value="SpoU-like_RlmB"/>
    <property type="match status" value="1"/>
</dbReference>
<evidence type="ECO:0000256" key="4">
    <source>
        <dbReference type="ARBA" id="ARBA00022691"/>
    </source>
</evidence>
<dbReference type="SUPFAM" id="SSF75217">
    <property type="entry name" value="alpha/beta knot"/>
    <property type="match status" value="1"/>
</dbReference>
<dbReference type="InterPro" id="IPR001537">
    <property type="entry name" value="SpoU_MeTrfase"/>
</dbReference>
<protein>
    <submittedName>
        <fullName evidence="7">tRNA/rRNA methyltransferase</fullName>
    </submittedName>
</protein>
<dbReference type="Pfam" id="PF00588">
    <property type="entry name" value="SpoU_methylase"/>
    <property type="match status" value="1"/>
</dbReference>
<evidence type="ECO:0000256" key="3">
    <source>
        <dbReference type="ARBA" id="ARBA00022679"/>
    </source>
</evidence>
<dbReference type="InterPro" id="IPR029026">
    <property type="entry name" value="tRNA_m1G_MTases_N"/>
</dbReference>
<feature type="domain" description="RNA 2-O ribose methyltransferase substrate binding" evidence="6">
    <location>
        <begin position="73"/>
        <end position="149"/>
    </location>
</feature>
<dbReference type="RefSeq" id="WP_077087476.1">
    <property type="nucleotide sequence ID" value="NZ_LT721901.1"/>
</dbReference>
<keyword evidence="8" id="KW-1185">Reference proteome</keyword>
<keyword evidence="4" id="KW-0949">S-adenosyl-L-methionine</keyword>
<dbReference type="GO" id="GO:0005829">
    <property type="term" value="C:cytosol"/>
    <property type="evidence" value="ECO:0007669"/>
    <property type="project" value="TreeGrafter"/>
</dbReference>
<dbReference type="Gene3D" id="3.40.1280.10">
    <property type="match status" value="1"/>
</dbReference>
<dbReference type="Gene3D" id="3.30.1330.30">
    <property type="match status" value="1"/>
</dbReference>
<dbReference type="InterPro" id="IPR004441">
    <property type="entry name" value="rRNA_MeTrfase_TrmH"/>
</dbReference>
<evidence type="ECO:0000256" key="2">
    <source>
        <dbReference type="ARBA" id="ARBA00022603"/>
    </source>
</evidence>
<sequence>MAGNSKRQGAIRKSGSKKGPTVGSGGQRRRGLEGRGPTPPAHMRPNHPAGKRAQSQSQSQQRRPAKRTDEAETVLGRNPVLECLRARVPATALYVALGIEADERVTESVNRAADLGIAILEVPRHDLDRMTTNHLHQGIALQVPPYNYAHPDDLLATALQSPPSLLVALDNITDPRNLGAIVRSVAAFGGHGVVIPQRRSASVTAVAWRTSAGAAARVPVARASNLNRTLKDWADRGLRVVGLDAGGDTVLDDLDGSDPMVVVVGSEGKGLSRLVRQNCDEVVSIPMAGDTESLNASVAAGVVLAEIARQRRR</sequence>
<dbReference type="InterPro" id="IPR029028">
    <property type="entry name" value="Alpha/beta_knot_MTases"/>
</dbReference>
<keyword evidence="2 7" id="KW-0489">Methyltransferase</keyword>
<dbReference type="FunFam" id="3.40.1280.10:FF:000015">
    <property type="entry name" value="Putative tRNA/rRNA methyltransferase"/>
    <property type="match status" value="1"/>
</dbReference>
<evidence type="ECO:0000259" key="6">
    <source>
        <dbReference type="SMART" id="SM00967"/>
    </source>
</evidence>
<dbReference type="STRING" id="1841860.GCA_900157375_02063"/>
<evidence type="ECO:0000256" key="5">
    <source>
        <dbReference type="SAM" id="MobiDB-lite"/>
    </source>
</evidence>
<dbReference type="AlphaFoldDB" id="A0A2U3NRV4"/>
<evidence type="ECO:0000313" key="8">
    <source>
        <dbReference type="Proteomes" id="UP000240988"/>
    </source>
</evidence>
<dbReference type="Proteomes" id="UP000240988">
    <property type="component" value="Unassembled WGS sequence"/>
</dbReference>
<reference evidence="7 8" key="1">
    <citation type="submission" date="2017-01" db="EMBL/GenBank/DDBJ databases">
        <authorList>
            <consortium name="Urmite Genomes"/>
        </authorList>
    </citation>
    <scope>NUCLEOTIDE SEQUENCE [LARGE SCALE GENOMIC DNA]</scope>
    <source>
        <strain evidence="7 8">AB57</strain>
    </source>
</reference>
<dbReference type="GO" id="GO:0006396">
    <property type="term" value="P:RNA processing"/>
    <property type="evidence" value="ECO:0007669"/>
    <property type="project" value="InterPro"/>
</dbReference>
<dbReference type="GO" id="GO:0032259">
    <property type="term" value="P:methylation"/>
    <property type="evidence" value="ECO:0007669"/>
    <property type="project" value="UniProtKB-KW"/>
</dbReference>